<proteinExistence type="predicted"/>
<reference evidence="1" key="2">
    <citation type="submission" date="2022-01" db="EMBL/GenBank/DDBJ databases">
        <authorList>
            <person name="Yamashiro T."/>
            <person name="Shiraishi A."/>
            <person name="Satake H."/>
            <person name="Nakayama K."/>
        </authorList>
    </citation>
    <scope>NUCLEOTIDE SEQUENCE</scope>
</reference>
<evidence type="ECO:0000313" key="2">
    <source>
        <dbReference type="Proteomes" id="UP001151760"/>
    </source>
</evidence>
<organism evidence="1 2">
    <name type="scientific">Tanacetum coccineum</name>
    <dbReference type="NCBI Taxonomy" id="301880"/>
    <lineage>
        <taxon>Eukaryota</taxon>
        <taxon>Viridiplantae</taxon>
        <taxon>Streptophyta</taxon>
        <taxon>Embryophyta</taxon>
        <taxon>Tracheophyta</taxon>
        <taxon>Spermatophyta</taxon>
        <taxon>Magnoliopsida</taxon>
        <taxon>eudicotyledons</taxon>
        <taxon>Gunneridae</taxon>
        <taxon>Pentapetalae</taxon>
        <taxon>asterids</taxon>
        <taxon>campanulids</taxon>
        <taxon>Asterales</taxon>
        <taxon>Asteraceae</taxon>
        <taxon>Asteroideae</taxon>
        <taxon>Anthemideae</taxon>
        <taxon>Anthemidinae</taxon>
        <taxon>Tanacetum</taxon>
    </lineage>
</organism>
<dbReference type="EMBL" id="BQNB010018671">
    <property type="protein sequence ID" value="GJT76977.1"/>
    <property type="molecule type" value="Genomic_DNA"/>
</dbReference>
<name>A0ABQ5GPU1_9ASTR</name>
<accession>A0ABQ5GPU1</accession>
<keyword evidence="2" id="KW-1185">Reference proteome</keyword>
<evidence type="ECO:0000313" key="1">
    <source>
        <dbReference type="EMBL" id="GJT76977.1"/>
    </source>
</evidence>
<gene>
    <name evidence="1" type="ORF">Tco_1043702</name>
</gene>
<dbReference type="Proteomes" id="UP001151760">
    <property type="component" value="Unassembled WGS sequence"/>
</dbReference>
<comment type="caution">
    <text evidence="1">The sequence shown here is derived from an EMBL/GenBank/DDBJ whole genome shotgun (WGS) entry which is preliminary data.</text>
</comment>
<protein>
    <submittedName>
        <fullName evidence="1">Uncharacterized protein</fullName>
    </submittedName>
</protein>
<reference evidence="1" key="1">
    <citation type="journal article" date="2022" name="Int. J. Mol. Sci.">
        <title>Draft Genome of Tanacetum Coccineum: Genomic Comparison of Closely Related Tanacetum-Family Plants.</title>
        <authorList>
            <person name="Yamashiro T."/>
            <person name="Shiraishi A."/>
            <person name="Nakayama K."/>
            <person name="Satake H."/>
        </authorList>
    </citation>
    <scope>NUCLEOTIDE SEQUENCE</scope>
</reference>
<sequence>MQTYKCRFRQMQSTGSHKYRDEREQMQSTYAHKYKDEQEQMQSTDAHKYKDEREQIQADADQAKLNRNRARWVDINLKELKIKVEHRQVLEVLILEIFVSIAKKPVNGRLIVLNLRKKGLVAPTAKDDSYYFLDKPQFISILQKEWSNQVHGCEMFRLVKNLKALKYHLKNLNWKHGNLYENAQSWREKLKEIQRKVDQDPNNVDSVEEMSMNCGLFKNKVSDDDANHMFGHVSDAQIKLNMFNIDDNKAPGQDGYTSKFYKKSLGYCGSRCVHVNLEYRTHKSKVEVICNENGDIFKGIEVAEQFVKQFKTFLGQAALLKR</sequence>